<evidence type="ECO:0000256" key="1">
    <source>
        <dbReference type="ARBA" id="ARBA00022670"/>
    </source>
</evidence>
<accession>A0A6D2KN03</accession>
<dbReference type="PANTHER" id="PTHR48449:SF2">
    <property type="entry name" value="UBIQUITIN-LIKE PROTEASE FAMILY PROFILE DOMAIN-CONTAINING PROTEIN"/>
    <property type="match status" value="1"/>
</dbReference>
<organism evidence="6 7">
    <name type="scientific">Microthlaspi erraticum</name>
    <dbReference type="NCBI Taxonomy" id="1685480"/>
    <lineage>
        <taxon>Eukaryota</taxon>
        <taxon>Viridiplantae</taxon>
        <taxon>Streptophyta</taxon>
        <taxon>Embryophyta</taxon>
        <taxon>Tracheophyta</taxon>
        <taxon>Spermatophyta</taxon>
        <taxon>Magnoliopsida</taxon>
        <taxon>eudicotyledons</taxon>
        <taxon>Gunneridae</taxon>
        <taxon>Pentapetalae</taxon>
        <taxon>rosids</taxon>
        <taxon>malvids</taxon>
        <taxon>Brassicales</taxon>
        <taxon>Brassicaceae</taxon>
        <taxon>Coluteocarpeae</taxon>
        <taxon>Microthlaspi</taxon>
    </lineage>
</organism>
<feature type="compositionally biased region" description="Basic and acidic residues" evidence="3">
    <location>
        <begin position="415"/>
        <end position="426"/>
    </location>
</feature>
<feature type="region of interest" description="Disordered" evidence="3">
    <location>
        <begin position="312"/>
        <end position="342"/>
    </location>
</feature>
<evidence type="ECO:0000259" key="4">
    <source>
        <dbReference type="Pfam" id="PF02902"/>
    </source>
</evidence>
<keyword evidence="2" id="KW-0378">Hydrolase</keyword>
<evidence type="ECO:0000256" key="3">
    <source>
        <dbReference type="SAM" id="MobiDB-lite"/>
    </source>
</evidence>
<dbReference type="PANTHER" id="PTHR48449">
    <property type="entry name" value="DUF1985 DOMAIN-CONTAINING PROTEIN"/>
    <property type="match status" value="1"/>
</dbReference>
<dbReference type="InterPro" id="IPR003653">
    <property type="entry name" value="Peptidase_C48_C"/>
</dbReference>
<dbReference type="InterPro" id="IPR015410">
    <property type="entry name" value="DUF1985"/>
</dbReference>
<feature type="region of interest" description="Disordered" evidence="3">
    <location>
        <begin position="262"/>
        <end position="282"/>
    </location>
</feature>
<feature type="compositionally biased region" description="Low complexity" evidence="3">
    <location>
        <begin position="378"/>
        <end position="397"/>
    </location>
</feature>
<dbReference type="GO" id="GO:0006508">
    <property type="term" value="P:proteolysis"/>
    <property type="evidence" value="ECO:0007669"/>
    <property type="project" value="UniProtKB-KW"/>
</dbReference>
<dbReference type="GO" id="GO:0008234">
    <property type="term" value="F:cysteine-type peptidase activity"/>
    <property type="evidence" value="ECO:0007669"/>
    <property type="project" value="InterPro"/>
</dbReference>
<comment type="caution">
    <text evidence="6">The sequence shown here is derived from an EMBL/GenBank/DDBJ whole genome shotgun (WGS) entry which is preliminary data.</text>
</comment>
<proteinExistence type="predicted"/>
<reference evidence="6" key="1">
    <citation type="submission" date="2020-01" db="EMBL/GenBank/DDBJ databases">
        <authorList>
            <person name="Mishra B."/>
        </authorList>
    </citation>
    <scope>NUCLEOTIDE SEQUENCE [LARGE SCALE GENOMIC DNA]</scope>
</reference>
<dbReference type="AlphaFoldDB" id="A0A6D2KN03"/>
<evidence type="ECO:0000256" key="2">
    <source>
        <dbReference type="ARBA" id="ARBA00022801"/>
    </source>
</evidence>
<evidence type="ECO:0000313" key="6">
    <source>
        <dbReference type="EMBL" id="CAA7058338.1"/>
    </source>
</evidence>
<keyword evidence="7" id="KW-1185">Reference proteome</keyword>
<feature type="domain" description="DUF1985" evidence="5">
    <location>
        <begin position="43"/>
        <end position="185"/>
    </location>
</feature>
<feature type="compositionally biased region" description="Polar residues" evidence="3">
    <location>
        <begin position="368"/>
        <end position="377"/>
    </location>
</feature>
<dbReference type="OrthoDB" id="1114298at2759"/>
<evidence type="ECO:0008006" key="8">
    <source>
        <dbReference type="Google" id="ProtNLM"/>
    </source>
</evidence>
<evidence type="ECO:0000259" key="5">
    <source>
        <dbReference type="Pfam" id="PF09331"/>
    </source>
</evidence>
<feature type="region of interest" description="Disordered" evidence="3">
    <location>
        <begin position="366"/>
        <end position="426"/>
    </location>
</feature>
<protein>
    <recommendedName>
        <fullName evidence="8">DUF1985 domain-containing protein</fullName>
    </recommendedName>
</protein>
<sequence length="537" mass="59461">MDTPPLPPRLIAAGSKPFGHRVNIYQRMSKPAWSGGFGMFLMTRQLDIAKKNELWVTFAGSPIRFSLREFKMVTNLRCGKYPAEGINSRKHNISKNPSFYEKLFGDVDSVTIERVITLLKRRRGSQDRETRIRDACLALVDGILLPTNHLPKLKIVREHAEMSENLEGFLDFPWGRKSFDRIMESIKERDIAQLATSDIAVQGLFLALQMVVLEAVPAILGDSDDPSTEEDDDFVKQPTSQLKLSRVRELDDSSDVEVESIIRPDAGDDEMGEDLSWSDDGEDEKVDNMVRLINEGFQFKSEMFVGGSKPADLVGLPPKSRSRASKSKKVEVTRGSPQSANLVLFPRGKGAMTHPHLEMLKVEIDNNGRPQPTTAPSNPGTSANGNATTTATETPTAFVGDKERSSDPQPSTIVDDSHFPDEDLPDSRIDVLDCNVSRKTDANIQDTMKPLATMLPYLFRQVGATPMMANVSTKPFDVVRVSSLPQAKCPADSCLMSILYMQAHGVGGLDDCNRLDPAALEEDAKKMVMCLIENFSN</sequence>
<feature type="compositionally biased region" description="Acidic residues" evidence="3">
    <location>
        <begin position="267"/>
        <end position="282"/>
    </location>
</feature>
<feature type="domain" description="Ubiquitin-like protease family profile" evidence="4">
    <location>
        <begin position="423"/>
        <end position="511"/>
    </location>
</feature>
<dbReference type="EMBL" id="CACVBM020001718">
    <property type="protein sequence ID" value="CAA7058338.1"/>
    <property type="molecule type" value="Genomic_DNA"/>
</dbReference>
<evidence type="ECO:0000313" key="7">
    <source>
        <dbReference type="Proteomes" id="UP000467841"/>
    </source>
</evidence>
<dbReference type="Pfam" id="PF09331">
    <property type="entry name" value="DUF1985"/>
    <property type="match status" value="1"/>
</dbReference>
<keyword evidence="1" id="KW-0645">Protease</keyword>
<name>A0A6D2KN03_9BRAS</name>
<dbReference type="Proteomes" id="UP000467841">
    <property type="component" value="Unassembled WGS sequence"/>
</dbReference>
<dbReference type="Pfam" id="PF02902">
    <property type="entry name" value="Peptidase_C48"/>
    <property type="match status" value="1"/>
</dbReference>
<gene>
    <name evidence="6" type="ORF">MERR_LOCUS45574</name>
</gene>